<keyword evidence="2" id="KW-1185">Reference proteome</keyword>
<name>A0A1D1VFW9_RAMVA</name>
<sequence>MVEMKIQLPERAMAQKFYAMRSLSRGTVVSWKFAPDQLISVAVPSWTNSHSQFKISFFSRIFRFGFLKLVSRRYGWETSASFVETLEETDSTVAILGSVNWRRMDAELSGGSCCKSSVED</sequence>
<organism evidence="1 2">
    <name type="scientific">Ramazzottius varieornatus</name>
    <name type="common">Water bear</name>
    <name type="synonym">Tardigrade</name>
    <dbReference type="NCBI Taxonomy" id="947166"/>
    <lineage>
        <taxon>Eukaryota</taxon>
        <taxon>Metazoa</taxon>
        <taxon>Ecdysozoa</taxon>
        <taxon>Tardigrada</taxon>
        <taxon>Eutardigrada</taxon>
        <taxon>Parachela</taxon>
        <taxon>Hypsibioidea</taxon>
        <taxon>Ramazzottiidae</taxon>
        <taxon>Ramazzottius</taxon>
    </lineage>
</organism>
<protein>
    <submittedName>
        <fullName evidence="1">Uncharacterized protein</fullName>
    </submittedName>
</protein>
<comment type="caution">
    <text evidence="1">The sequence shown here is derived from an EMBL/GenBank/DDBJ whole genome shotgun (WGS) entry which is preliminary data.</text>
</comment>
<dbReference type="EMBL" id="BDGG01000006">
    <property type="protein sequence ID" value="GAV00520.1"/>
    <property type="molecule type" value="Genomic_DNA"/>
</dbReference>
<gene>
    <name evidence="1" type="primary">RvY_11354</name>
    <name evidence="1" type="synonym">RvY_11354.1</name>
    <name evidence="1" type="ORF">RvY_11354-1</name>
</gene>
<proteinExistence type="predicted"/>
<dbReference type="AlphaFoldDB" id="A0A1D1VFW9"/>
<reference evidence="1 2" key="1">
    <citation type="journal article" date="2016" name="Nat. Commun.">
        <title>Extremotolerant tardigrade genome and improved radiotolerance of human cultured cells by tardigrade-unique protein.</title>
        <authorList>
            <person name="Hashimoto T."/>
            <person name="Horikawa D.D."/>
            <person name="Saito Y."/>
            <person name="Kuwahara H."/>
            <person name="Kozuka-Hata H."/>
            <person name="Shin-I T."/>
            <person name="Minakuchi Y."/>
            <person name="Ohishi K."/>
            <person name="Motoyama A."/>
            <person name="Aizu T."/>
            <person name="Enomoto A."/>
            <person name="Kondo K."/>
            <person name="Tanaka S."/>
            <person name="Hara Y."/>
            <person name="Koshikawa S."/>
            <person name="Sagara H."/>
            <person name="Miura T."/>
            <person name="Yokobori S."/>
            <person name="Miyagawa K."/>
            <person name="Suzuki Y."/>
            <person name="Kubo T."/>
            <person name="Oyama M."/>
            <person name="Kohara Y."/>
            <person name="Fujiyama A."/>
            <person name="Arakawa K."/>
            <person name="Katayama T."/>
            <person name="Toyoda A."/>
            <person name="Kunieda T."/>
        </authorList>
    </citation>
    <scope>NUCLEOTIDE SEQUENCE [LARGE SCALE GENOMIC DNA]</scope>
    <source>
        <strain evidence="1 2">YOKOZUNA-1</strain>
    </source>
</reference>
<evidence type="ECO:0000313" key="2">
    <source>
        <dbReference type="Proteomes" id="UP000186922"/>
    </source>
</evidence>
<accession>A0A1D1VFW9</accession>
<dbReference type="Proteomes" id="UP000186922">
    <property type="component" value="Unassembled WGS sequence"/>
</dbReference>
<evidence type="ECO:0000313" key="1">
    <source>
        <dbReference type="EMBL" id="GAV00520.1"/>
    </source>
</evidence>